<evidence type="ECO:0000313" key="1">
    <source>
        <dbReference type="EMBL" id="KHG14588.1"/>
    </source>
</evidence>
<proteinExistence type="predicted"/>
<dbReference type="AlphaFoldDB" id="A0A0B0NJ52"/>
<name>A0A0B0NJ52_GOSAR</name>
<dbReference type="EMBL" id="KN401868">
    <property type="protein sequence ID" value="KHG14588.1"/>
    <property type="molecule type" value="Genomic_DNA"/>
</dbReference>
<dbReference type="Proteomes" id="UP000032142">
    <property type="component" value="Unassembled WGS sequence"/>
</dbReference>
<sequence>MSYRFLIEFLHHILSPPPVLHPVPFFIHSIGSSRRTFNNSLSSIVLNSKIPMACLP</sequence>
<protein>
    <submittedName>
        <fullName evidence="1">Uncharacterized protein</fullName>
    </submittedName>
</protein>
<organism evidence="1 2">
    <name type="scientific">Gossypium arboreum</name>
    <name type="common">Tree cotton</name>
    <name type="synonym">Gossypium nanking</name>
    <dbReference type="NCBI Taxonomy" id="29729"/>
    <lineage>
        <taxon>Eukaryota</taxon>
        <taxon>Viridiplantae</taxon>
        <taxon>Streptophyta</taxon>
        <taxon>Embryophyta</taxon>
        <taxon>Tracheophyta</taxon>
        <taxon>Spermatophyta</taxon>
        <taxon>Magnoliopsida</taxon>
        <taxon>eudicotyledons</taxon>
        <taxon>Gunneridae</taxon>
        <taxon>Pentapetalae</taxon>
        <taxon>rosids</taxon>
        <taxon>malvids</taxon>
        <taxon>Malvales</taxon>
        <taxon>Malvaceae</taxon>
        <taxon>Malvoideae</taxon>
        <taxon>Gossypium</taxon>
    </lineage>
</organism>
<keyword evidence="2" id="KW-1185">Reference proteome</keyword>
<evidence type="ECO:0000313" key="2">
    <source>
        <dbReference type="Proteomes" id="UP000032142"/>
    </source>
</evidence>
<reference evidence="2" key="1">
    <citation type="submission" date="2014-09" db="EMBL/GenBank/DDBJ databases">
        <authorList>
            <person name="Mudge J."/>
            <person name="Ramaraj T."/>
            <person name="Lindquist I.E."/>
            <person name="Bharti A.K."/>
            <person name="Sundararajan A."/>
            <person name="Cameron C.T."/>
            <person name="Woodward J.E."/>
            <person name="May G.D."/>
            <person name="Brubaker C."/>
            <person name="Broadhvest J."/>
            <person name="Wilkins T.A."/>
        </authorList>
    </citation>
    <scope>NUCLEOTIDE SEQUENCE</scope>
    <source>
        <strain evidence="2">cv. AKA8401</strain>
    </source>
</reference>
<accession>A0A0B0NJ52</accession>
<gene>
    <name evidence="1" type="ORF">F383_16887</name>
</gene>